<feature type="compositionally biased region" description="Polar residues" evidence="1">
    <location>
        <begin position="510"/>
        <end position="534"/>
    </location>
</feature>
<dbReference type="GO" id="GO:0035091">
    <property type="term" value="F:phosphatidylinositol binding"/>
    <property type="evidence" value="ECO:0007669"/>
    <property type="project" value="TreeGrafter"/>
</dbReference>
<feature type="compositionally biased region" description="Low complexity" evidence="1">
    <location>
        <begin position="62"/>
        <end position="76"/>
    </location>
</feature>
<dbReference type="OrthoDB" id="2117459at2759"/>
<evidence type="ECO:0000256" key="1">
    <source>
        <dbReference type="SAM" id="MobiDB-lite"/>
    </source>
</evidence>
<evidence type="ECO:0000313" key="5">
    <source>
        <dbReference type="Proteomes" id="UP000799766"/>
    </source>
</evidence>
<dbReference type="Pfam" id="PF12828">
    <property type="entry name" value="PXB"/>
    <property type="match status" value="1"/>
</dbReference>
<protein>
    <submittedName>
        <fullName evidence="4">PX-associated-domain-containing protein</fullName>
    </submittedName>
</protein>
<gene>
    <name evidence="4" type="ORF">BDY21DRAFT_349083</name>
</gene>
<organism evidence="4 5">
    <name type="scientific">Lineolata rhizophorae</name>
    <dbReference type="NCBI Taxonomy" id="578093"/>
    <lineage>
        <taxon>Eukaryota</taxon>
        <taxon>Fungi</taxon>
        <taxon>Dikarya</taxon>
        <taxon>Ascomycota</taxon>
        <taxon>Pezizomycotina</taxon>
        <taxon>Dothideomycetes</taxon>
        <taxon>Dothideomycetes incertae sedis</taxon>
        <taxon>Lineolatales</taxon>
        <taxon>Lineolataceae</taxon>
        <taxon>Lineolata</taxon>
    </lineage>
</organism>
<dbReference type="Proteomes" id="UP000799766">
    <property type="component" value="Unassembled WGS sequence"/>
</dbReference>
<feature type="region of interest" description="Disordered" evidence="1">
    <location>
        <begin position="180"/>
        <end position="204"/>
    </location>
</feature>
<dbReference type="InterPro" id="IPR024554">
    <property type="entry name" value="LEC1-like_C"/>
</dbReference>
<feature type="region of interest" description="Disordered" evidence="1">
    <location>
        <begin position="55"/>
        <end position="83"/>
    </location>
</feature>
<sequence length="813" mass="89110">MASGSTSVPAAAELTPARLHALFDILTHAQTYAEIERFKHPETIDYYGHPFDVKPSSSRNDASSAPKSASTTAAPITTPPTTEPSAPILQSLLQKFALRLPGLRDVSPAFWQERLQTLMRELGAAELSESYDKGQLSLRRTLATAFSAIFEYAARGAFGGFDRRDFNLAVAMKGMAVEDERMDNQRKEDEKGNAGEGEEKDQKYDMGCPEDVLRGWNDFAHNLIYGGLMDEMFERAAQTDNLEEHGELVQVAHEYILVNIASLLHHLIILSPDGPYLMRTLENVHKLVPYGLVRQTLRVGNAATMINGMVRLVLTKLSLSTVTNWIGLTKGPDEGMNLLQQIISTVLWWDTMDLQRRVTKIEKQKDGLSKEQLQAIRSWIPKSRAEHEAARERSKSESKSIIAIIFETSSPPFAAKKLSNAHHGLAIDYLALHLSIRDRDELTKLLCKHQPDHLTAAIRDLVAAYDPIIRALHNAVDLSGTITDAEAFINDLIRLSKGVDRVNGGPSIKRSATNGTNTPVGYASGNESAGSGTETPRRFRNGNGRRTREAGNGNGGAEPPSVADFVALLRRHQASSHRFLHQVAKNGPEMAGWFRDYAHEALAEFRVGDPAGHGAGAGRMTPRLRELFGELPAEKRAQLGERLDRHAEYLATLESASTERLSIILNQRGSGSAPEPAHPEGHDLAGPGMYLARWQALLDTTLITPARPHGKVRTGKDPSVREMGRVGVDGVKRGIRGAGTTGNQHQLPNHVEVDELDVDGAAEGDGIRVGAPDMSVVVEALGEKFWDLLIEVRKESEAKKVGAKPEAKQEDVD</sequence>
<dbReference type="InterPro" id="IPR024555">
    <property type="entry name" value="PX-associated"/>
</dbReference>
<evidence type="ECO:0000259" key="3">
    <source>
        <dbReference type="Pfam" id="PF12828"/>
    </source>
</evidence>
<keyword evidence="5" id="KW-1185">Reference proteome</keyword>
<reference evidence="4" key="1">
    <citation type="journal article" date="2020" name="Stud. Mycol.">
        <title>101 Dothideomycetes genomes: a test case for predicting lifestyles and emergence of pathogens.</title>
        <authorList>
            <person name="Haridas S."/>
            <person name="Albert R."/>
            <person name="Binder M."/>
            <person name="Bloem J."/>
            <person name="Labutti K."/>
            <person name="Salamov A."/>
            <person name="Andreopoulos B."/>
            <person name="Baker S."/>
            <person name="Barry K."/>
            <person name="Bills G."/>
            <person name="Bluhm B."/>
            <person name="Cannon C."/>
            <person name="Castanera R."/>
            <person name="Culley D."/>
            <person name="Daum C."/>
            <person name="Ezra D."/>
            <person name="Gonzalez J."/>
            <person name="Henrissat B."/>
            <person name="Kuo A."/>
            <person name="Liang C."/>
            <person name="Lipzen A."/>
            <person name="Lutzoni F."/>
            <person name="Magnuson J."/>
            <person name="Mondo S."/>
            <person name="Nolan M."/>
            <person name="Ohm R."/>
            <person name="Pangilinan J."/>
            <person name="Park H.-J."/>
            <person name="Ramirez L."/>
            <person name="Alfaro M."/>
            <person name="Sun H."/>
            <person name="Tritt A."/>
            <person name="Yoshinaga Y."/>
            <person name="Zwiers L.-H."/>
            <person name="Turgeon B."/>
            <person name="Goodwin S."/>
            <person name="Spatafora J."/>
            <person name="Crous P."/>
            <person name="Grigoriev I."/>
        </authorList>
    </citation>
    <scope>NUCLEOTIDE SEQUENCE</scope>
    <source>
        <strain evidence="4">ATCC 16933</strain>
    </source>
</reference>
<name>A0A6A6NW09_9PEZI</name>
<dbReference type="PANTHER" id="PTHR47185">
    <property type="entry name" value="PX DOMAIN-CONTAINING PROTEIN YPR097W"/>
    <property type="match status" value="1"/>
</dbReference>
<feature type="domain" description="PX-associated" evidence="3">
    <location>
        <begin position="12"/>
        <end position="155"/>
    </location>
</feature>
<feature type="compositionally biased region" description="Basic and acidic residues" evidence="1">
    <location>
        <begin position="180"/>
        <end position="193"/>
    </location>
</feature>
<evidence type="ECO:0000259" key="2">
    <source>
        <dbReference type="Pfam" id="PF12825"/>
    </source>
</evidence>
<feature type="region of interest" description="Disordered" evidence="1">
    <location>
        <begin position="503"/>
        <end position="561"/>
    </location>
</feature>
<dbReference type="InterPro" id="IPR047168">
    <property type="entry name" value="LEC1-like"/>
</dbReference>
<dbReference type="Pfam" id="PF12825">
    <property type="entry name" value="DUF3818"/>
    <property type="match status" value="2"/>
</dbReference>
<dbReference type="EMBL" id="MU001685">
    <property type="protein sequence ID" value="KAF2455916.1"/>
    <property type="molecule type" value="Genomic_DNA"/>
</dbReference>
<feature type="domain" description="PX" evidence="2">
    <location>
        <begin position="428"/>
        <end position="500"/>
    </location>
</feature>
<dbReference type="PANTHER" id="PTHR47185:SF2">
    <property type="entry name" value="FUNGAL PROTEIN"/>
    <property type="match status" value="1"/>
</dbReference>
<accession>A0A6A6NW09</accession>
<proteinExistence type="predicted"/>
<dbReference type="AlphaFoldDB" id="A0A6A6NW09"/>
<feature type="domain" description="PX" evidence="2">
    <location>
        <begin position="230"/>
        <end position="412"/>
    </location>
</feature>
<evidence type="ECO:0000313" key="4">
    <source>
        <dbReference type="EMBL" id="KAF2455916.1"/>
    </source>
</evidence>